<evidence type="ECO:0000259" key="5">
    <source>
        <dbReference type="PROSITE" id="PS50931"/>
    </source>
</evidence>
<sequence length="300" mass="33737">MNHLRFLRYVDEVARCGSIRQAAERLHVAASAVNRRVQDIEEELGTPLFERLPRGMRLTAAGELFVRYIRDRASHMEQVRSQIEELQGLRRGTVRIVASQALAPAFLPDALAAFRPSHPLVAFQVHIGDHLNALERLRSFEADLALVFNLAPEGDVEVMAEVEQRLMCLMHKRHPLAAREGGLRLRECAEYPVVLPNPDIGGRQLLDRFLLRSSVKLRPTVESNSFEFLRGCLYNDNALSFQIAIGAITDREEIVAKEIEDRGFPRGRLVLACLRSRQLPVMAHAFARYLLRSMGAAAGG</sequence>
<keyword evidence="3" id="KW-0238">DNA-binding</keyword>
<evidence type="ECO:0000256" key="1">
    <source>
        <dbReference type="ARBA" id="ARBA00009437"/>
    </source>
</evidence>
<dbReference type="GO" id="GO:0003677">
    <property type="term" value="F:DNA binding"/>
    <property type="evidence" value="ECO:0007669"/>
    <property type="project" value="UniProtKB-KW"/>
</dbReference>
<evidence type="ECO:0000313" key="7">
    <source>
        <dbReference type="Proteomes" id="UP001336250"/>
    </source>
</evidence>
<keyword evidence="2" id="KW-0805">Transcription regulation</keyword>
<dbReference type="PANTHER" id="PTHR30419:SF8">
    <property type="entry name" value="NITROGEN ASSIMILATION TRANSCRIPTIONAL ACTIVATOR-RELATED"/>
    <property type="match status" value="1"/>
</dbReference>
<evidence type="ECO:0000256" key="3">
    <source>
        <dbReference type="ARBA" id="ARBA00023125"/>
    </source>
</evidence>
<dbReference type="InterPro" id="IPR036388">
    <property type="entry name" value="WH-like_DNA-bd_sf"/>
</dbReference>
<dbReference type="PANTHER" id="PTHR30419">
    <property type="entry name" value="HTH-TYPE TRANSCRIPTIONAL REGULATOR YBHD"/>
    <property type="match status" value="1"/>
</dbReference>
<dbReference type="FunFam" id="1.10.10.10:FF:000001">
    <property type="entry name" value="LysR family transcriptional regulator"/>
    <property type="match status" value="1"/>
</dbReference>
<evidence type="ECO:0000313" key="6">
    <source>
        <dbReference type="EMBL" id="MEF7616638.1"/>
    </source>
</evidence>
<dbReference type="InterPro" id="IPR050950">
    <property type="entry name" value="HTH-type_LysR_regulators"/>
</dbReference>
<keyword evidence="4" id="KW-0804">Transcription</keyword>
<dbReference type="EMBL" id="JAZIBG010000048">
    <property type="protein sequence ID" value="MEF7616638.1"/>
    <property type="molecule type" value="Genomic_DNA"/>
</dbReference>
<dbReference type="Pfam" id="PF03466">
    <property type="entry name" value="LysR_substrate"/>
    <property type="match status" value="1"/>
</dbReference>
<dbReference type="SUPFAM" id="SSF46785">
    <property type="entry name" value="Winged helix' DNA-binding domain"/>
    <property type="match status" value="1"/>
</dbReference>
<protein>
    <submittedName>
        <fullName evidence="6">LysR family transcriptional regulator</fullName>
    </submittedName>
</protein>
<dbReference type="Pfam" id="PF00126">
    <property type="entry name" value="HTH_1"/>
    <property type="match status" value="1"/>
</dbReference>
<dbReference type="Proteomes" id="UP001336250">
    <property type="component" value="Unassembled WGS sequence"/>
</dbReference>
<keyword evidence="7" id="KW-1185">Reference proteome</keyword>
<dbReference type="Gene3D" id="3.40.190.290">
    <property type="match status" value="1"/>
</dbReference>
<proteinExistence type="inferred from homology"/>
<gene>
    <name evidence="6" type="ORF">V4F39_22180</name>
</gene>
<name>A0AAW9QKG2_9BURK</name>
<dbReference type="GO" id="GO:0003700">
    <property type="term" value="F:DNA-binding transcription factor activity"/>
    <property type="evidence" value="ECO:0007669"/>
    <property type="project" value="InterPro"/>
</dbReference>
<dbReference type="GO" id="GO:0005829">
    <property type="term" value="C:cytosol"/>
    <property type="evidence" value="ECO:0007669"/>
    <property type="project" value="TreeGrafter"/>
</dbReference>
<dbReference type="PROSITE" id="PS50931">
    <property type="entry name" value="HTH_LYSR"/>
    <property type="match status" value="1"/>
</dbReference>
<dbReference type="RefSeq" id="WP_332292183.1">
    <property type="nucleotide sequence ID" value="NZ_JAZIBG010000048.1"/>
</dbReference>
<feature type="domain" description="HTH lysR-type" evidence="5">
    <location>
        <begin position="1"/>
        <end position="59"/>
    </location>
</feature>
<dbReference type="AlphaFoldDB" id="A0AAW9QKG2"/>
<comment type="caution">
    <text evidence="6">The sequence shown here is derived from an EMBL/GenBank/DDBJ whole genome shotgun (WGS) entry which is preliminary data.</text>
</comment>
<dbReference type="Gene3D" id="1.10.10.10">
    <property type="entry name" value="Winged helix-like DNA-binding domain superfamily/Winged helix DNA-binding domain"/>
    <property type="match status" value="1"/>
</dbReference>
<dbReference type="InterPro" id="IPR000847">
    <property type="entry name" value="LysR_HTH_N"/>
</dbReference>
<accession>A0AAW9QKG2</accession>
<comment type="similarity">
    <text evidence="1">Belongs to the LysR transcriptional regulatory family.</text>
</comment>
<organism evidence="6 7">
    <name type="scientific">Aquincola agrisoli</name>
    <dbReference type="NCBI Taxonomy" id="3119538"/>
    <lineage>
        <taxon>Bacteria</taxon>
        <taxon>Pseudomonadati</taxon>
        <taxon>Pseudomonadota</taxon>
        <taxon>Betaproteobacteria</taxon>
        <taxon>Burkholderiales</taxon>
        <taxon>Sphaerotilaceae</taxon>
        <taxon>Aquincola</taxon>
    </lineage>
</organism>
<dbReference type="InterPro" id="IPR005119">
    <property type="entry name" value="LysR_subst-bd"/>
</dbReference>
<evidence type="ECO:0000256" key="2">
    <source>
        <dbReference type="ARBA" id="ARBA00023015"/>
    </source>
</evidence>
<dbReference type="SUPFAM" id="SSF53850">
    <property type="entry name" value="Periplasmic binding protein-like II"/>
    <property type="match status" value="1"/>
</dbReference>
<evidence type="ECO:0000256" key="4">
    <source>
        <dbReference type="ARBA" id="ARBA00023163"/>
    </source>
</evidence>
<reference evidence="6 7" key="1">
    <citation type="submission" date="2024-02" db="EMBL/GenBank/DDBJ databases">
        <title>Genome sequence of Aquincola sp. MAHUQ-54.</title>
        <authorList>
            <person name="Huq M.A."/>
        </authorList>
    </citation>
    <scope>NUCLEOTIDE SEQUENCE [LARGE SCALE GENOMIC DNA]</scope>
    <source>
        <strain evidence="6 7">MAHUQ-54</strain>
    </source>
</reference>
<dbReference type="InterPro" id="IPR036390">
    <property type="entry name" value="WH_DNA-bd_sf"/>
</dbReference>